<proteinExistence type="predicted"/>
<organism evidence="2 3">
    <name type="scientific">Mycobacterium mantenii</name>
    <dbReference type="NCBI Taxonomy" id="560555"/>
    <lineage>
        <taxon>Bacteria</taxon>
        <taxon>Bacillati</taxon>
        <taxon>Actinomycetota</taxon>
        <taxon>Actinomycetes</taxon>
        <taxon>Mycobacteriales</taxon>
        <taxon>Mycobacteriaceae</taxon>
        <taxon>Mycobacterium</taxon>
        <taxon>Mycobacterium avium complex (MAC)</taxon>
    </lineage>
</organism>
<comment type="caution">
    <text evidence="2">The sequence shown here is derived from an EMBL/GenBank/DDBJ whole genome shotgun (WGS) entry which is preliminary data.</text>
</comment>
<dbReference type="AlphaFoldDB" id="A0A1A2SU30"/>
<dbReference type="Gene3D" id="2.40.10.10">
    <property type="entry name" value="Trypsin-like serine proteases"/>
    <property type="match status" value="2"/>
</dbReference>
<dbReference type="Proteomes" id="UP000092389">
    <property type="component" value="Unassembled WGS sequence"/>
</dbReference>
<dbReference type="InterPro" id="IPR009003">
    <property type="entry name" value="Peptidase_S1_PA"/>
</dbReference>
<feature type="region of interest" description="Disordered" evidence="1">
    <location>
        <begin position="33"/>
        <end position="53"/>
    </location>
</feature>
<reference evidence="2 3" key="1">
    <citation type="submission" date="2016-06" db="EMBL/GenBank/DDBJ databases">
        <authorList>
            <person name="Kjaerup R.B."/>
            <person name="Dalgaard T.S."/>
            <person name="Juul-Madsen H.R."/>
        </authorList>
    </citation>
    <scope>NUCLEOTIDE SEQUENCE [LARGE SCALE GENOMIC DNA]</scope>
    <source>
        <strain evidence="2 3">E152</strain>
    </source>
</reference>
<dbReference type="EMBL" id="LZJU01000179">
    <property type="protein sequence ID" value="OBH67615.1"/>
    <property type="molecule type" value="Genomic_DNA"/>
</dbReference>
<dbReference type="InterPro" id="IPR043504">
    <property type="entry name" value="Peptidase_S1_PA_chymotrypsin"/>
</dbReference>
<dbReference type="CDD" id="cd21112">
    <property type="entry name" value="alphaLP-like"/>
    <property type="match status" value="1"/>
</dbReference>
<sequence length="227" mass="23309">MERDGVTKPLVRGLGLLGAVIVAATTVAKTALGAPPPALPSPPPSPGIGVDHESGRCTAGFAAQGSDGSYYLMTSGHCDAHDGAEWTYGNDAPLGRISASEHEGDKRDAAIIRLDPSVGMPVGDVGGRYQVRDVLSRQQIQVGMPFCKIGAVTGETCGAVKGINGDVVEASVFSLDGDSGSPGFVMNPDGTVSAVGLLMSSPDGDDYTTYFMLINPLLGKWGLHVLP</sequence>
<accession>A0A1A2SU30</accession>
<gene>
    <name evidence="2" type="ORF">A5683_09315</name>
</gene>
<protein>
    <submittedName>
        <fullName evidence="2">Trypsin</fullName>
    </submittedName>
</protein>
<evidence type="ECO:0000313" key="3">
    <source>
        <dbReference type="Proteomes" id="UP000092389"/>
    </source>
</evidence>
<evidence type="ECO:0000313" key="2">
    <source>
        <dbReference type="EMBL" id="OBH67615.1"/>
    </source>
</evidence>
<dbReference type="RefSeq" id="WP_067913802.1">
    <property type="nucleotide sequence ID" value="NZ_LZJP01000042.1"/>
</dbReference>
<dbReference type="SUPFAM" id="SSF50494">
    <property type="entry name" value="Trypsin-like serine proteases"/>
    <property type="match status" value="1"/>
</dbReference>
<feature type="compositionally biased region" description="Pro residues" evidence="1">
    <location>
        <begin position="34"/>
        <end position="46"/>
    </location>
</feature>
<evidence type="ECO:0000256" key="1">
    <source>
        <dbReference type="SAM" id="MobiDB-lite"/>
    </source>
</evidence>
<name>A0A1A2SU30_MYCNT</name>